<dbReference type="RefSeq" id="WP_007009415.1">
    <property type="nucleotide sequence ID" value="NZ_AJXZ01000038.1"/>
</dbReference>
<dbReference type="InterPro" id="IPR036390">
    <property type="entry name" value="WH_DNA-bd_sf"/>
</dbReference>
<dbReference type="PANTHER" id="PTHR30537">
    <property type="entry name" value="HTH-TYPE TRANSCRIPTIONAL REGULATOR"/>
    <property type="match status" value="1"/>
</dbReference>
<accession>I5BVG4</accession>
<dbReference type="Proteomes" id="UP000004622">
    <property type="component" value="Unassembled WGS sequence"/>
</dbReference>
<dbReference type="InterPro" id="IPR036388">
    <property type="entry name" value="WH-like_DNA-bd_sf"/>
</dbReference>
<dbReference type="OrthoDB" id="9786526at2"/>
<evidence type="ECO:0000256" key="4">
    <source>
        <dbReference type="ARBA" id="ARBA00023163"/>
    </source>
</evidence>
<dbReference type="InterPro" id="IPR000847">
    <property type="entry name" value="LysR_HTH_N"/>
</dbReference>
<evidence type="ECO:0000256" key="1">
    <source>
        <dbReference type="ARBA" id="ARBA00009437"/>
    </source>
</evidence>
<dbReference type="InterPro" id="IPR005119">
    <property type="entry name" value="LysR_subst-bd"/>
</dbReference>
<organism evidence="6 7">
    <name type="scientific">Nitratireductor aquibiodomus RA22</name>
    <dbReference type="NCBI Taxonomy" id="1189611"/>
    <lineage>
        <taxon>Bacteria</taxon>
        <taxon>Pseudomonadati</taxon>
        <taxon>Pseudomonadota</taxon>
        <taxon>Alphaproteobacteria</taxon>
        <taxon>Hyphomicrobiales</taxon>
        <taxon>Phyllobacteriaceae</taxon>
        <taxon>Nitratireductor</taxon>
    </lineage>
</organism>
<dbReference type="AlphaFoldDB" id="I5BVG4"/>
<dbReference type="InterPro" id="IPR058163">
    <property type="entry name" value="LysR-type_TF_proteobact-type"/>
</dbReference>
<keyword evidence="2" id="KW-0805">Transcription regulation</keyword>
<dbReference type="SUPFAM" id="SSF53850">
    <property type="entry name" value="Periplasmic binding protein-like II"/>
    <property type="match status" value="1"/>
</dbReference>
<proteinExistence type="inferred from homology"/>
<dbReference type="Pfam" id="PF03466">
    <property type="entry name" value="LysR_substrate"/>
    <property type="match status" value="1"/>
</dbReference>
<dbReference type="Gene3D" id="1.10.10.10">
    <property type="entry name" value="Winged helix-like DNA-binding domain superfamily/Winged helix DNA-binding domain"/>
    <property type="match status" value="1"/>
</dbReference>
<dbReference type="FunFam" id="3.40.190.290:FF:000001">
    <property type="entry name" value="Transcriptional regulator, LysR family"/>
    <property type="match status" value="1"/>
</dbReference>
<evidence type="ECO:0000313" key="7">
    <source>
        <dbReference type="Proteomes" id="UP000004622"/>
    </source>
</evidence>
<dbReference type="PANTHER" id="PTHR30537:SF5">
    <property type="entry name" value="HTH-TYPE TRANSCRIPTIONAL ACTIVATOR TTDR-RELATED"/>
    <property type="match status" value="1"/>
</dbReference>
<dbReference type="GO" id="GO:0006351">
    <property type="term" value="P:DNA-templated transcription"/>
    <property type="evidence" value="ECO:0007669"/>
    <property type="project" value="TreeGrafter"/>
</dbReference>
<dbReference type="GO" id="GO:0003700">
    <property type="term" value="F:DNA-binding transcription factor activity"/>
    <property type="evidence" value="ECO:0007669"/>
    <property type="project" value="InterPro"/>
</dbReference>
<dbReference type="EMBL" id="AJXZ01000038">
    <property type="protein sequence ID" value="EIM73566.1"/>
    <property type="molecule type" value="Genomic_DNA"/>
</dbReference>
<name>I5BVG4_9HYPH</name>
<dbReference type="Pfam" id="PF00126">
    <property type="entry name" value="HTH_1"/>
    <property type="match status" value="1"/>
</dbReference>
<dbReference type="PATRIC" id="fig|1189611.3.peg.3109"/>
<evidence type="ECO:0000256" key="2">
    <source>
        <dbReference type="ARBA" id="ARBA00023015"/>
    </source>
</evidence>
<reference evidence="6 7" key="1">
    <citation type="journal article" date="2012" name="J. Bacteriol.">
        <title>Genome Sequence of Nitratireductor aquibiodomus Strain RA22.</title>
        <authorList>
            <person name="Singh A."/>
            <person name="Jangir P.K."/>
            <person name="Kumari C."/>
            <person name="Sharma R."/>
        </authorList>
    </citation>
    <scope>NUCLEOTIDE SEQUENCE [LARGE SCALE GENOMIC DNA]</scope>
    <source>
        <strain evidence="6 7">RA22</strain>
    </source>
</reference>
<dbReference type="PROSITE" id="PS50931">
    <property type="entry name" value="HTH_LYSR"/>
    <property type="match status" value="1"/>
</dbReference>
<evidence type="ECO:0000259" key="5">
    <source>
        <dbReference type="PROSITE" id="PS50931"/>
    </source>
</evidence>
<comment type="caution">
    <text evidence="6">The sequence shown here is derived from an EMBL/GenBank/DDBJ whole genome shotgun (WGS) entry which is preliminary data.</text>
</comment>
<keyword evidence="3" id="KW-0238">DNA-binding</keyword>
<dbReference type="Gene3D" id="3.40.190.290">
    <property type="match status" value="1"/>
</dbReference>
<keyword evidence="4" id="KW-0804">Transcription</keyword>
<evidence type="ECO:0000256" key="3">
    <source>
        <dbReference type="ARBA" id="ARBA00023125"/>
    </source>
</evidence>
<dbReference type="FunFam" id="1.10.10.10:FF:000001">
    <property type="entry name" value="LysR family transcriptional regulator"/>
    <property type="match status" value="1"/>
</dbReference>
<dbReference type="GO" id="GO:0043565">
    <property type="term" value="F:sequence-specific DNA binding"/>
    <property type="evidence" value="ECO:0007669"/>
    <property type="project" value="TreeGrafter"/>
</dbReference>
<evidence type="ECO:0000313" key="6">
    <source>
        <dbReference type="EMBL" id="EIM73566.1"/>
    </source>
</evidence>
<sequence>MGLNRIGDVLAFVRVADSQSFTVAADRLGLSRSSVGKCIVRLEESLSTRLIHRTTRSVTLTEEGRIFYEHAMRILGEADDAEAALAQRNEIPRGRLRLDLPIAMGRLHVLPVLQDFLAQWPDLVADISFSDEYRDLVAEGIDVAIRIGGAPDSRLIRQVLAPHHYITCAAPSFLEQNGIPRSFDDIQHYDKIVFSHANGVSRWRYKVNGEDRDVSVQGRLRLGNTEAMRDAALAGFGLVQLSAFLVGEDIRQGRLIAVMTEFTREEPPICAVYPTRRHLSPKVRMFIEEIRQRWRVGPPWH</sequence>
<dbReference type="SUPFAM" id="SSF46785">
    <property type="entry name" value="Winged helix' DNA-binding domain"/>
    <property type="match status" value="1"/>
</dbReference>
<comment type="similarity">
    <text evidence="1">Belongs to the LysR transcriptional regulatory family.</text>
</comment>
<gene>
    <name evidence="6" type="ORF">A33O_15376</name>
</gene>
<dbReference type="CDD" id="cd08422">
    <property type="entry name" value="PBP2_CrgA_like"/>
    <property type="match status" value="1"/>
</dbReference>
<protein>
    <submittedName>
        <fullName evidence="6">LysR family transcriptional regulator</fullName>
    </submittedName>
</protein>
<feature type="domain" description="HTH lysR-type" evidence="5">
    <location>
        <begin position="1"/>
        <end position="61"/>
    </location>
</feature>